<feature type="transmembrane region" description="Helical" evidence="7">
    <location>
        <begin position="254"/>
        <end position="273"/>
    </location>
</feature>
<evidence type="ECO:0000256" key="6">
    <source>
        <dbReference type="ARBA" id="ARBA00023136"/>
    </source>
</evidence>
<feature type="transmembrane region" description="Helical" evidence="7">
    <location>
        <begin position="54"/>
        <end position="75"/>
    </location>
</feature>
<feature type="domain" description="Major facilitator superfamily (MFS) profile" evidence="8">
    <location>
        <begin position="214"/>
        <end position="400"/>
    </location>
</feature>
<dbReference type="AlphaFoldDB" id="A0A7H9BQC6"/>
<feature type="transmembrane region" description="Helical" evidence="7">
    <location>
        <begin position="152"/>
        <end position="175"/>
    </location>
</feature>
<name>A0A7H9BQC6_PARPN</name>
<reference evidence="9 10" key="1">
    <citation type="submission" date="2020-07" db="EMBL/GenBank/DDBJ databases">
        <title>The complete genome of Paracoccus pantotrophus ACCC 10489.</title>
        <authorList>
            <person name="Si Y."/>
        </authorList>
    </citation>
    <scope>NUCLEOTIDE SEQUENCE [LARGE SCALE GENOMIC DNA]</scope>
    <source>
        <strain evidence="9 10">ACCC10489</strain>
    </source>
</reference>
<feature type="transmembrane region" description="Helical" evidence="7">
    <location>
        <begin position="21"/>
        <end position="42"/>
    </location>
</feature>
<dbReference type="GO" id="GO:0005886">
    <property type="term" value="C:plasma membrane"/>
    <property type="evidence" value="ECO:0007669"/>
    <property type="project" value="UniProtKB-SubCell"/>
</dbReference>
<dbReference type="EMBL" id="CP058689">
    <property type="protein sequence ID" value="QLH13015.1"/>
    <property type="molecule type" value="Genomic_DNA"/>
</dbReference>
<evidence type="ECO:0000256" key="3">
    <source>
        <dbReference type="ARBA" id="ARBA00022475"/>
    </source>
</evidence>
<keyword evidence="6 7" id="KW-0472">Membrane</keyword>
<sequence>MTTSADNSSGAGKDGSAARGIAPLMAILLMAFLATGVMLPALPLHMHHSLGLGSGWLGAVTGSHFIVAILTRPHAGRMADRRGGKPVVLIGLGLSIAGGLLSAVSLMCVDAPMLSAAILATGRVLLGAAESFLITGAVGWGITLVPAGRRAFAISWLGSAMFLAFALAMPLGSFIYGQGGFAAIALTTVLLPLPALVILRQLRNTTIRSEGTVRAVAVLRAVVAPGVALGLASLGYGVVLIYTVLLFEIERWPWGWLAITGFSVAFVALRLAFGTLPDRFGGGRVAGLSLLAQALGLAVIGLATGPVMALGGAVLAGLGYAFVFPGLGIEALRRAPKGAGGTAMAFYTAYLDLALGLGIPVLGLTADHLGVQSIFFIAAITSVLAMILSLRLGRWQDTDG</sequence>
<dbReference type="InterPro" id="IPR050171">
    <property type="entry name" value="MFS_Transporters"/>
</dbReference>
<feature type="transmembrane region" description="Helical" evidence="7">
    <location>
        <begin position="113"/>
        <end position="140"/>
    </location>
</feature>
<dbReference type="GO" id="GO:0022857">
    <property type="term" value="F:transmembrane transporter activity"/>
    <property type="evidence" value="ECO:0007669"/>
    <property type="project" value="InterPro"/>
</dbReference>
<dbReference type="PANTHER" id="PTHR23517:SF1">
    <property type="match status" value="1"/>
</dbReference>
<evidence type="ECO:0000256" key="4">
    <source>
        <dbReference type="ARBA" id="ARBA00022692"/>
    </source>
</evidence>
<dbReference type="Pfam" id="PF07690">
    <property type="entry name" value="MFS_1"/>
    <property type="match status" value="2"/>
</dbReference>
<dbReference type="Gene3D" id="1.20.1250.20">
    <property type="entry name" value="MFS general substrate transporter like domains"/>
    <property type="match status" value="1"/>
</dbReference>
<keyword evidence="5 7" id="KW-1133">Transmembrane helix</keyword>
<feature type="transmembrane region" description="Helical" evidence="7">
    <location>
        <begin position="344"/>
        <end position="363"/>
    </location>
</feature>
<evidence type="ECO:0000313" key="9">
    <source>
        <dbReference type="EMBL" id="QLH13015.1"/>
    </source>
</evidence>
<dbReference type="InterPro" id="IPR036259">
    <property type="entry name" value="MFS_trans_sf"/>
</dbReference>
<keyword evidence="2" id="KW-0813">Transport</keyword>
<protein>
    <submittedName>
        <fullName evidence="9">MFS transporter</fullName>
    </submittedName>
</protein>
<dbReference type="InterPro" id="IPR011701">
    <property type="entry name" value="MFS"/>
</dbReference>
<evidence type="ECO:0000256" key="7">
    <source>
        <dbReference type="SAM" id="Phobius"/>
    </source>
</evidence>
<dbReference type="Proteomes" id="UP000509322">
    <property type="component" value="Chromosome 1"/>
</dbReference>
<feature type="transmembrane region" description="Helical" evidence="7">
    <location>
        <begin position="285"/>
        <end position="303"/>
    </location>
</feature>
<keyword evidence="3" id="KW-1003">Cell membrane</keyword>
<dbReference type="RefSeq" id="WP_179921347.1">
    <property type="nucleotide sequence ID" value="NZ_CP058689.1"/>
</dbReference>
<accession>A0A7H9BQC6</accession>
<feature type="transmembrane region" description="Helical" evidence="7">
    <location>
        <begin position="87"/>
        <end position="107"/>
    </location>
</feature>
<feature type="transmembrane region" description="Helical" evidence="7">
    <location>
        <begin position="181"/>
        <end position="199"/>
    </location>
</feature>
<evidence type="ECO:0000256" key="1">
    <source>
        <dbReference type="ARBA" id="ARBA00004651"/>
    </source>
</evidence>
<dbReference type="PROSITE" id="PS50850">
    <property type="entry name" value="MFS"/>
    <property type="match status" value="1"/>
</dbReference>
<feature type="transmembrane region" description="Helical" evidence="7">
    <location>
        <begin position="369"/>
        <end position="390"/>
    </location>
</feature>
<feature type="transmembrane region" description="Helical" evidence="7">
    <location>
        <begin position="219"/>
        <end position="242"/>
    </location>
</feature>
<proteinExistence type="predicted"/>
<evidence type="ECO:0000313" key="10">
    <source>
        <dbReference type="Proteomes" id="UP000509322"/>
    </source>
</evidence>
<feature type="transmembrane region" description="Helical" evidence="7">
    <location>
        <begin position="309"/>
        <end position="332"/>
    </location>
</feature>
<dbReference type="PANTHER" id="PTHR23517">
    <property type="entry name" value="RESISTANCE PROTEIN MDTM, PUTATIVE-RELATED-RELATED"/>
    <property type="match status" value="1"/>
</dbReference>
<comment type="subcellular location">
    <subcellularLocation>
        <location evidence="1">Cell membrane</location>
        <topology evidence="1">Multi-pass membrane protein</topology>
    </subcellularLocation>
</comment>
<organism evidence="9 10">
    <name type="scientific">Paracoccus pantotrophus</name>
    <name type="common">Thiosphaera pantotropha</name>
    <dbReference type="NCBI Taxonomy" id="82367"/>
    <lineage>
        <taxon>Bacteria</taxon>
        <taxon>Pseudomonadati</taxon>
        <taxon>Pseudomonadota</taxon>
        <taxon>Alphaproteobacteria</taxon>
        <taxon>Rhodobacterales</taxon>
        <taxon>Paracoccaceae</taxon>
        <taxon>Paracoccus</taxon>
    </lineage>
</organism>
<gene>
    <name evidence="9" type="ORF">HYQ43_01525</name>
</gene>
<evidence type="ECO:0000256" key="5">
    <source>
        <dbReference type="ARBA" id="ARBA00022989"/>
    </source>
</evidence>
<evidence type="ECO:0000256" key="2">
    <source>
        <dbReference type="ARBA" id="ARBA00022448"/>
    </source>
</evidence>
<keyword evidence="4 7" id="KW-0812">Transmembrane</keyword>
<evidence type="ECO:0000259" key="8">
    <source>
        <dbReference type="PROSITE" id="PS50850"/>
    </source>
</evidence>
<dbReference type="InterPro" id="IPR020846">
    <property type="entry name" value="MFS_dom"/>
</dbReference>
<dbReference type="SUPFAM" id="SSF103473">
    <property type="entry name" value="MFS general substrate transporter"/>
    <property type="match status" value="1"/>
</dbReference>